<name>A0ABP4N7Y0_9ACTN</name>
<organism evidence="1 2">
    <name type="scientific">Dactylosporangium maewongense</name>
    <dbReference type="NCBI Taxonomy" id="634393"/>
    <lineage>
        <taxon>Bacteria</taxon>
        <taxon>Bacillati</taxon>
        <taxon>Actinomycetota</taxon>
        <taxon>Actinomycetes</taxon>
        <taxon>Micromonosporales</taxon>
        <taxon>Micromonosporaceae</taxon>
        <taxon>Dactylosporangium</taxon>
    </lineage>
</organism>
<sequence length="111" mass="11821">MELDLDAPAAEVLAADVVTTAKAGRWAVIRLFAAAAVQSLFDDSTGPGGPGTPTVYGHLVVTRRDTGEVVLAVPLELKPDLEHGDADYLGYVRRQLDELTAGEFLERWGGT</sequence>
<evidence type="ECO:0000313" key="2">
    <source>
        <dbReference type="Proteomes" id="UP001501470"/>
    </source>
</evidence>
<evidence type="ECO:0000313" key="1">
    <source>
        <dbReference type="EMBL" id="GAA1557309.1"/>
    </source>
</evidence>
<reference evidence="2" key="1">
    <citation type="journal article" date="2019" name="Int. J. Syst. Evol. Microbiol.">
        <title>The Global Catalogue of Microorganisms (GCM) 10K type strain sequencing project: providing services to taxonomists for standard genome sequencing and annotation.</title>
        <authorList>
            <consortium name="The Broad Institute Genomics Platform"/>
            <consortium name="The Broad Institute Genome Sequencing Center for Infectious Disease"/>
            <person name="Wu L."/>
            <person name="Ma J."/>
        </authorList>
    </citation>
    <scope>NUCLEOTIDE SEQUENCE [LARGE SCALE GENOMIC DNA]</scope>
    <source>
        <strain evidence="2">JCM 15933</strain>
    </source>
</reference>
<dbReference type="EMBL" id="BAAAQD010000026">
    <property type="protein sequence ID" value="GAA1557309.1"/>
    <property type="molecule type" value="Genomic_DNA"/>
</dbReference>
<keyword evidence="2" id="KW-1185">Reference proteome</keyword>
<dbReference type="Proteomes" id="UP001501470">
    <property type="component" value="Unassembled WGS sequence"/>
</dbReference>
<comment type="caution">
    <text evidence="1">The sequence shown here is derived from an EMBL/GenBank/DDBJ whole genome shotgun (WGS) entry which is preliminary data.</text>
</comment>
<gene>
    <name evidence="1" type="ORF">GCM10009827_092820</name>
</gene>
<proteinExistence type="predicted"/>
<protein>
    <submittedName>
        <fullName evidence="1">Uncharacterized protein</fullName>
    </submittedName>
</protein>
<dbReference type="RefSeq" id="WP_344510939.1">
    <property type="nucleotide sequence ID" value="NZ_BAAAQD010000026.1"/>
</dbReference>
<accession>A0ABP4N7Y0</accession>